<reference evidence="2 3" key="1">
    <citation type="submission" date="2020-08" db="EMBL/GenBank/DDBJ databases">
        <title>Functional genomics of gut bacteria from endangered species of beetles.</title>
        <authorList>
            <person name="Carlos-Shanley C."/>
        </authorList>
    </citation>
    <scope>NUCLEOTIDE SEQUENCE [LARGE SCALE GENOMIC DNA]</scope>
    <source>
        <strain evidence="2 3">S00245</strain>
    </source>
</reference>
<dbReference type="RefSeq" id="WP_184248672.1">
    <property type="nucleotide sequence ID" value="NZ_JACHLR010000018.1"/>
</dbReference>
<accession>A0A7W7KCD2</accession>
<gene>
    <name evidence="2" type="ORF">HNO88_003591</name>
</gene>
<feature type="signal peptide" evidence="1">
    <location>
        <begin position="1"/>
        <end position="21"/>
    </location>
</feature>
<proteinExistence type="predicted"/>
<organism evidence="2 3">
    <name type="scientific">Novosphingobium chloroacetimidivorans</name>
    <dbReference type="NCBI Taxonomy" id="1428314"/>
    <lineage>
        <taxon>Bacteria</taxon>
        <taxon>Pseudomonadati</taxon>
        <taxon>Pseudomonadota</taxon>
        <taxon>Alphaproteobacteria</taxon>
        <taxon>Sphingomonadales</taxon>
        <taxon>Sphingomonadaceae</taxon>
        <taxon>Novosphingobium</taxon>
    </lineage>
</organism>
<keyword evidence="1" id="KW-0732">Signal</keyword>
<evidence type="ECO:0000313" key="2">
    <source>
        <dbReference type="EMBL" id="MBB4860249.1"/>
    </source>
</evidence>
<name>A0A7W7KCD2_9SPHN</name>
<protein>
    <submittedName>
        <fullName evidence="2">Uncharacterized protein</fullName>
    </submittedName>
</protein>
<dbReference type="PROSITE" id="PS51257">
    <property type="entry name" value="PROKAR_LIPOPROTEIN"/>
    <property type="match status" value="1"/>
</dbReference>
<dbReference type="Proteomes" id="UP000555448">
    <property type="component" value="Unassembled WGS sequence"/>
</dbReference>
<comment type="caution">
    <text evidence="2">The sequence shown here is derived from an EMBL/GenBank/DDBJ whole genome shotgun (WGS) entry which is preliminary data.</text>
</comment>
<keyword evidence="3" id="KW-1185">Reference proteome</keyword>
<evidence type="ECO:0000313" key="3">
    <source>
        <dbReference type="Proteomes" id="UP000555448"/>
    </source>
</evidence>
<dbReference type="AlphaFoldDB" id="A0A7W7KCD2"/>
<feature type="chain" id="PRO_5030814896" evidence="1">
    <location>
        <begin position="22"/>
        <end position="183"/>
    </location>
</feature>
<dbReference type="EMBL" id="JACHLR010000018">
    <property type="protein sequence ID" value="MBB4860249.1"/>
    <property type="molecule type" value="Genomic_DNA"/>
</dbReference>
<sequence>MKRRTIAAALALGLCSCEAHAQQQTASARLLDSFAKCRAIAVAEARAACFDTSARELEAAVKAKDVTIVDRQEIRSARRSLFGFTLPRIGLFGGGDREEARDGSAKSEFEDIKELNTTIASARVVANGRVELRLADGGAVWVTTDPMPFPPKPGDKVRIRSGSLGNYFIAVDGQRSVRGMRLR</sequence>
<evidence type="ECO:0000256" key="1">
    <source>
        <dbReference type="SAM" id="SignalP"/>
    </source>
</evidence>